<feature type="transmembrane region" description="Helical" evidence="8">
    <location>
        <begin position="57"/>
        <end position="75"/>
    </location>
</feature>
<keyword evidence="6 8" id="KW-0472">Membrane</keyword>
<evidence type="ECO:0000259" key="9">
    <source>
        <dbReference type="Pfam" id="PF12821"/>
    </source>
</evidence>
<protein>
    <submittedName>
        <fullName evidence="10">Threonine/serine exporter family protein</fullName>
    </submittedName>
</protein>
<evidence type="ECO:0000313" key="10">
    <source>
        <dbReference type="EMBL" id="GAA0880598.1"/>
    </source>
</evidence>
<feature type="transmembrane region" description="Helical" evidence="8">
    <location>
        <begin position="31"/>
        <end position="51"/>
    </location>
</feature>
<evidence type="ECO:0000256" key="7">
    <source>
        <dbReference type="ARBA" id="ARBA00034125"/>
    </source>
</evidence>
<dbReference type="RefSeq" id="WP_343854047.1">
    <property type="nucleotide sequence ID" value="NZ_BAAAFI010000045.1"/>
</dbReference>
<comment type="similarity">
    <text evidence="7">Belongs to the ThrE exporter (TC 2.A.79) family.</text>
</comment>
<keyword evidence="4 8" id="KW-0812">Transmembrane</keyword>
<comment type="caution">
    <text evidence="10">The sequence shown here is derived from an EMBL/GenBank/DDBJ whole genome shotgun (WGS) entry which is preliminary data.</text>
</comment>
<dbReference type="Proteomes" id="UP001500469">
    <property type="component" value="Unassembled WGS sequence"/>
</dbReference>
<evidence type="ECO:0000256" key="8">
    <source>
        <dbReference type="SAM" id="Phobius"/>
    </source>
</evidence>
<evidence type="ECO:0000256" key="2">
    <source>
        <dbReference type="ARBA" id="ARBA00022475"/>
    </source>
</evidence>
<dbReference type="Pfam" id="PF12821">
    <property type="entry name" value="ThrE_2"/>
    <property type="match status" value="1"/>
</dbReference>
<dbReference type="PANTHER" id="PTHR34390">
    <property type="entry name" value="UPF0442 PROTEIN YJJB-RELATED"/>
    <property type="match status" value="1"/>
</dbReference>
<accession>A0ABN1N3X7</accession>
<dbReference type="InterPro" id="IPR050539">
    <property type="entry name" value="ThrE_Dicarb/AminoAcid_Exp"/>
</dbReference>
<feature type="domain" description="Threonine/Serine exporter ThrE" evidence="9">
    <location>
        <begin position="11"/>
        <end position="148"/>
    </location>
</feature>
<keyword evidence="11" id="KW-1185">Reference proteome</keyword>
<evidence type="ECO:0000256" key="6">
    <source>
        <dbReference type="ARBA" id="ARBA00023136"/>
    </source>
</evidence>
<keyword evidence="2" id="KW-1003">Cell membrane</keyword>
<evidence type="ECO:0000256" key="1">
    <source>
        <dbReference type="ARBA" id="ARBA00004651"/>
    </source>
</evidence>
<organism evidence="10 11">
    <name type="scientific">Algoriphagus jejuensis</name>
    <dbReference type="NCBI Taxonomy" id="419934"/>
    <lineage>
        <taxon>Bacteria</taxon>
        <taxon>Pseudomonadati</taxon>
        <taxon>Bacteroidota</taxon>
        <taxon>Cytophagia</taxon>
        <taxon>Cytophagales</taxon>
        <taxon>Cyclobacteriaceae</taxon>
        <taxon>Algoriphagus</taxon>
    </lineage>
</organism>
<evidence type="ECO:0000313" key="11">
    <source>
        <dbReference type="Proteomes" id="UP001500469"/>
    </source>
</evidence>
<evidence type="ECO:0000256" key="3">
    <source>
        <dbReference type="ARBA" id="ARBA00022519"/>
    </source>
</evidence>
<dbReference type="InterPro" id="IPR024528">
    <property type="entry name" value="ThrE_2"/>
</dbReference>
<name>A0ABN1N3X7_9BACT</name>
<dbReference type="PANTHER" id="PTHR34390:SF1">
    <property type="entry name" value="SUCCINATE TRANSPORTER SUBUNIT YJJB-RELATED"/>
    <property type="match status" value="1"/>
</dbReference>
<evidence type="ECO:0000256" key="5">
    <source>
        <dbReference type="ARBA" id="ARBA00022989"/>
    </source>
</evidence>
<feature type="transmembrane region" description="Helical" evidence="8">
    <location>
        <begin position="82"/>
        <end position="105"/>
    </location>
</feature>
<keyword evidence="3" id="KW-0997">Cell inner membrane</keyword>
<evidence type="ECO:0000256" key="4">
    <source>
        <dbReference type="ARBA" id="ARBA00022692"/>
    </source>
</evidence>
<proteinExistence type="inferred from homology"/>
<feature type="transmembrane region" description="Helical" evidence="8">
    <location>
        <begin position="6"/>
        <end position="24"/>
    </location>
</feature>
<gene>
    <name evidence="10" type="ORF">GCM10009119_35680</name>
</gene>
<keyword evidence="5 8" id="KW-1133">Transmembrane helix</keyword>
<dbReference type="EMBL" id="BAAAFI010000045">
    <property type="protein sequence ID" value="GAA0880598.1"/>
    <property type="molecule type" value="Genomic_DNA"/>
</dbReference>
<reference evidence="11" key="1">
    <citation type="journal article" date="2019" name="Int. J. Syst. Evol. Microbiol.">
        <title>The Global Catalogue of Microorganisms (GCM) 10K type strain sequencing project: providing services to taxonomists for standard genome sequencing and annotation.</title>
        <authorList>
            <consortium name="The Broad Institute Genomics Platform"/>
            <consortium name="The Broad Institute Genome Sequencing Center for Infectious Disease"/>
            <person name="Wu L."/>
            <person name="Ma J."/>
        </authorList>
    </citation>
    <scope>NUCLEOTIDE SEQUENCE [LARGE SCALE GENOMIC DNA]</scope>
    <source>
        <strain evidence="11">JCM 16112</strain>
    </source>
</reference>
<comment type="subcellular location">
    <subcellularLocation>
        <location evidence="1">Cell membrane</location>
        <topology evidence="1">Multi-pass membrane protein</topology>
    </subcellularLocation>
</comment>
<feature type="transmembrane region" description="Helical" evidence="8">
    <location>
        <begin position="125"/>
        <end position="150"/>
    </location>
</feature>
<sequence>MELLEVVFKGLWCSLAGFGFGILFNTPKRSLWMILLVGFLGGLVKFGLMLPEIGARVVLATFVAALVVGFTGVFLGNRQKLIPMMITIPSVIPLVPGAFAYRAMLGLMSLATQPDTNYGQIVNQAIYNGVMTLFVLLAITLGVSVPLVIFRLEFSEKMKKRP</sequence>